<evidence type="ECO:0000313" key="5">
    <source>
        <dbReference type="EMBL" id="MBO0905070.1"/>
    </source>
</evidence>
<proteinExistence type="predicted"/>
<name>A0ABS3J5Y6_9HYPH</name>
<dbReference type="NCBIfam" id="NF005968">
    <property type="entry name" value="PRK08057.1-2"/>
    <property type="match status" value="1"/>
</dbReference>
<comment type="caution">
    <text evidence="5">The sequence shown here is derived from an EMBL/GenBank/DDBJ whole genome shotgun (WGS) entry which is preliminary data.</text>
</comment>
<dbReference type="EC" id="1.3.1.106" evidence="5"/>
<dbReference type="Proteomes" id="UP000664288">
    <property type="component" value="Unassembled WGS sequence"/>
</dbReference>
<accession>A0ABS3J5Y6</accession>
<comment type="pathway">
    <text evidence="1">Cofactor biosynthesis; adenosylcobalamin biosynthesis.</text>
</comment>
<keyword evidence="3 5" id="KW-0560">Oxidoreductase</keyword>
<evidence type="ECO:0000256" key="1">
    <source>
        <dbReference type="ARBA" id="ARBA00004953"/>
    </source>
</evidence>
<feature type="region of interest" description="Disordered" evidence="4">
    <location>
        <begin position="1"/>
        <end position="21"/>
    </location>
</feature>
<evidence type="ECO:0000313" key="6">
    <source>
        <dbReference type="Proteomes" id="UP000664288"/>
    </source>
</evidence>
<evidence type="ECO:0000256" key="4">
    <source>
        <dbReference type="SAM" id="MobiDB-lite"/>
    </source>
</evidence>
<keyword evidence="2" id="KW-0169">Cobalamin biosynthesis</keyword>
<dbReference type="GO" id="GO:0016491">
    <property type="term" value="F:oxidoreductase activity"/>
    <property type="evidence" value="ECO:0007669"/>
    <property type="project" value="UniProtKB-KW"/>
</dbReference>
<dbReference type="Pfam" id="PF02571">
    <property type="entry name" value="CbiJ"/>
    <property type="match status" value="1"/>
</dbReference>
<evidence type="ECO:0000256" key="3">
    <source>
        <dbReference type="ARBA" id="ARBA00023002"/>
    </source>
</evidence>
<dbReference type="PANTHER" id="PTHR36925">
    <property type="entry name" value="COBALT-PRECORRIN-6A REDUCTASE"/>
    <property type="match status" value="1"/>
</dbReference>
<evidence type="ECO:0000256" key="2">
    <source>
        <dbReference type="ARBA" id="ARBA00022573"/>
    </source>
</evidence>
<dbReference type="PROSITE" id="PS51014">
    <property type="entry name" value="COBK_CBIJ"/>
    <property type="match status" value="1"/>
</dbReference>
<dbReference type="RefSeq" id="WP_207351710.1">
    <property type="nucleotide sequence ID" value="NZ_JAFMPY010000017.1"/>
</dbReference>
<reference evidence="5 6" key="1">
    <citation type="submission" date="2021-03" db="EMBL/GenBank/DDBJ databases">
        <title>Whole genome sequence of Jiella sp. MQZ13P-4.</title>
        <authorList>
            <person name="Tuo L."/>
        </authorList>
    </citation>
    <scope>NUCLEOTIDE SEQUENCE [LARGE SCALE GENOMIC DNA]</scope>
    <source>
        <strain evidence="5 6">MQZ13P-4</strain>
    </source>
</reference>
<dbReference type="InterPro" id="IPR003723">
    <property type="entry name" value="Precorrin-6x_reduct"/>
</dbReference>
<keyword evidence="6" id="KW-1185">Reference proteome</keyword>
<organism evidence="5 6">
    <name type="scientific">Jiella sonneratiae</name>
    <dbReference type="NCBI Taxonomy" id="2816856"/>
    <lineage>
        <taxon>Bacteria</taxon>
        <taxon>Pseudomonadati</taxon>
        <taxon>Pseudomonadota</taxon>
        <taxon>Alphaproteobacteria</taxon>
        <taxon>Hyphomicrobiales</taxon>
        <taxon>Aurantimonadaceae</taxon>
        <taxon>Jiella</taxon>
    </lineage>
</organism>
<dbReference type="PANTHER" id="PTHR36925:SF1">
    <property type="entry name" value="COBALT-PRECORRIN-6A REDUCTASE"/>
    <property type="match status" value="1"/>
</dbReference>
<sequence length="272" mass="28304">MEGSDLWGAGGSPGPEPTADAKARGSAVLVLGGTAEANDLVRVLRERFPGRRVILSLAGRTRQPALPFGVETRSGGFGGAAGLAAFIAAESVSLLIDATHPFAAGIARNAAKAAGTAGVRRIKLVRPEWRPVDGDRWTKVACLGAARDALPKGARPFLALGRQHLAPFLKREDLRPLARMIEPPDPPLPESWTLILARAVSDVEAEARLMRDHAVTHLVARNSGGAASYAKVAAARALFLPVIMIARPPAPGGEAVATVKELLAALEGGRAA</sequence>
<dbReference type="EMBL" id="JAFMPY010000017">
    <property type="protein sequence ID" value="MBO0905070.1"/>
    <property type="molecule type" value="Genomic_DNA"/>
</dbReference>
<gene>
    <name evidence="5" type="ORF">J1C47_15605</name>
</gene>
<protein>
    <submittedName>
        <fullName evidence="5">Cobalt-precorrin-6A reductase</fullName>
        <ecNumber evidence="5">1.3.1.106</ecNumber>
    </submittedName>
</protein>